<accession>A0A1M5L5E1</accession>
<sequence length="123" mass="14258">MRISRYIIPLLLIVLFNCNNKRQLPDPLEAGWKNKNVCKVLEENKELRVLKCRFPPNIGHELHYHNPHVGYTISGSKFRIKDTTGIREVNVPSGYSFSNDKITFHEVLNVGDSTAVFLIMEYR</sequence>
<dbReference type="InterPro" id="IPR014710">
    <property type="entry name" value="RmlC-like_jellyroll"/>
</dbReference>
<gene>
    <name evidence="1" type="ORF">SAMN05444148_0532</name>
</gene>
<dbReference type="OrthoDB" id="8480170at2"/>
<dbReference type="InterPro" id="IPR011051">
    <property type="entry name" value="RmlC_Cupin_sf"/>
</dbReference>
<name>A0A1M5L5E1_9FLAO</name>
<dbReference type="EMBL" id="FQWS01000001">
    <property type="protein sequence ID" value="SHG60302.1"/>
    <property type="molecule type" value="Genomic_DNA"/>
</dbReference>
<proteinExistence type="predicted"/>
<dbReference type="SUPFAM" id="SSF51182">
    <property type="entry name" value="RmlC-like cupins"/>
    <property type="match status" value="1"/>
</dbReference>
<dbReference type="STRING" id="1089305.SAMN05444148_0532"/>
<evidence type="ECO:0000313" key="1">
    <source>
        <dbReference type="EMBL" id="SHG60302.1"/>
    </source>
</evidence>
<evidence type="ECO:0008006" key="3">
    <source>
        <dbReference type="Google" id="ProtNLM"/>
    </source>
</evidence>
<reference evidence="2" key="1">
    <citation type="submission" date="2016-11" db="EMBL/GenBank/DDBJ databases">
        <authorList>
            <person name="Varghese N."/>
            <person name="Submissions S."/>
        </authorList>
    </citation>
    <scope>NUCLEOTIDE SEQUENCE [LARGE SCALE GENOMIC DNA]</scope>
    <source>
        <strain evidence="2">DSM 25330</strain>
    </source>
</reference>
<dbReference type="Gene3D" id="2.60.120.10">
    <property type="entry name" value="Jelly Rolls"/>
    <property type="match status" value="1"/>
</dbReference>
<dbReference type="RefSeq" id="WP_073082644.1">
    <property type="nucleotide sequence ID" value="NZ_FQWS01000001.1"/>
</dbReference>
<evidence type="ECO:0000313" key="2">
    <source>
        <dbReference type="Proteomes" id="UP000184522"/>
    </source>
</evidence>
<organism evidence="1 2">
    <name type="scientific">Winogradskyella jejuensis</name>
    <dbReference type="NCBI Taxonomy" id="1089305"/>
    <lineage>
        <taxon>Bacteria</taxon>
        <taxon>Pseudomonadati</taxon>
        <taxon>Bacteroidota</taxon>
        <taxon>Flavobacteriia</taxon>
        <taxon>Flavobacteriales</taxon>
        <taxon>Flavobacteriaceae</taxon>
        <taxon>Winogradskyella</taxon>
    </lineage>
</organism>
<dbReference type="AlphaFoldDB" id="A0A1M5L5E1"/>
<keyword evidence="2" id="KW-1185">Reference proteome</keyword>
<dbReference type="Proteomes" id="UP000184522">
    <property type="component" value="Unassembled WGS sequence"/>
</dbReference>
<protein>
    <recommendedName>
        <fullName evidence="3">Cupin domain-containing protein</fullName>
    </recommendedName>
</protein>